<proteinExistence type="predicted"/>
<dbReference type="Proteomes" id="UP001165740">
    <property type="component" value="Chromosome 9"/>
</dbReference>
<gene>
    <name evidence="3" type="primary">LOC106076322</name>
</gene>
<accession>A0A9W3BAB1</accession>
<dbReference type="Pfam" id="PF13365">
    <property type="entry name" value="Trypsin_2"/>
    <property type="match status" value="1"/>
</dbReference>
<keyword evidence="2" id="KW-1185">Reference proteome</keyword>
<dbReference type="OMA" id="CIETRRK"/>
<dbReference type="OrthoDB" id="10038545at2759"/>
<feature type="region of interest" description="Disordered" evidence="1">
    <location>
        <begin position="1"/>
        <end position="42"/>
    </location>
</feature>
<dbReference type="RefSeq" id="XP_055896467.1">
    <property type="nucleotide sequence ID" value="XM_056040492.1"/>
</dbReference>
<evidence type="ECO:0000313" key="2">
    <source>
        <dbReference type="Proteomes" id="UP001165740"/>
    </source>
</evidence>
<dbReference type="GeneID" id="106076322"/>
<dbReference type="SUPFAM" id="SSF50494">
    <property type="entry name" value="Trypsin-like serine proteases"/>
    <property type="match status" value="1"/>
</dbReference>
<dbReference type="InterPro" id="IPR009003">
    <property type="entry name" value="Peptidase_S1_PA"/>
</dbReference>
<sequence>MQKETMKPTKRKRKLIDQKQVSLKSKNSRHHETKYLKGKPAGQSVPSKFFGKHETQVSEHGEVNLHKHVISCKKNPGHTKFIPIESFCLNHLPKYYRDAELYDLIKVVAELAVRVEVKVTSPRRVEFWPDSDAPYPFYNSVSTKSSRYGSGELMNVIKWAEGAGYDVIGDRYESDSMDCPCCKCQDCGQPSRVWWEFTVLTATHVVFDDVEADQTVCRLFYDTQSSPGTILDHGRIYRSSIREDVCVLSFTTCDNHDLGNLLFGNVENWFKLWQKLQEKFERSRFTFIVSHPHGCPKQVSFGQWVHNYVVDRSSDQRDMSKLTYTTCTCPGSSGAGVFCVGFGEHVHSGSFDTKLNVSGFGFSNWN</sequence>
<evidence type="ECO:0000313" key="3">
    <source>
        <dbReference type="RefSeq" id="XP_055896467.1"/>
    </source>
</evidence>
<name>A0A9W3BAB1_BIOGL</name>
<organism evidence="2 3">
    <name type="scientific">Biomphalaria glabrata</name>
    <name type="common">Bloodfluke planorb</name>
    <name type="synonym">Freshwater snail</name>
    <dbReference type="NCBI Taxonomy" id="6526"/>
    <lineage>
        <taxon>Eukaryota</taxon>
        <taxon>Metazoa</taxon>
        <taxon>Spiralia</taxon>
        <taxon>Lophotrochozoa</taxon>
        <taxon>Mollusca</taxon>
        <taxon>Gastropoda</taxon>
        <taxon>Heterobranchia</taxon>
        <taxon>Euthyneura</taxon>
        <taxon>Panpulmonata</taxon>
        <taxon>Hygrophila</taxon>
        <taxon>Lymnaeoidea</taxon>
        <taxon>Planorbidae</taxon>
        <taxon>Biomphalaria</taxon>
    </lineage>
</organism>
<reference evidence="3" key="1">
    <citation type="submission" date="2025-08" db="UniProtKB">
        <authorList>
            <consortium name="RefSeq"/>
        </authorList>
    </citation>
    <scope>IDENTIFICATION</scope>
</reference>
<protein>
    <submittedName>
        <fullName evidence="3">Uncharacterized protein LOC106076322 isoform X1</fullName>
    </submittedName>
</protein>
<dbReference type="AlphaFoldDB" id="A0A9W3BAB1"/>
<evidence type="ECO:0000256" key="1">
    <source>
        <dbReference type="SAM" id="MobiDB-lite"/>
    </source>
</evidence>